<keyword evidence="2" id="KW-1185">Reference proteome</keyword>
<protein>
    <submittedName>
        <fullName evidence="1">Uncharacterized protein</fullName>
    </submittedName>
</protein>
<comment type="caution">
    <text evidence="1">The sequence shown here is derived from an EMBL/GenBank/DDBJ whole genome shotgun (WGS) entry which is preliminary data.</text>
</comment>
<name>A0ACC2XHM4_9TREE</name>
<organism evidence="1 2">
    <name type="scientific">Naganishia onofrii</name>
    <dbReference type="NCBI Taxonomy" id="1851511"/>
    <lineage>
        <taxon>Eukaryota</taxon>
        <taxon>Fungi</taxon>
        <taxon>Dikarya</taxon>
        <taxon>Basidiomycota</taxon>
        <taxon>Agaricomycotina</taxon>
        <taxon>Tremellomycetes</taxon>
        <taxon>Filobasidiales</taxon>
        <taxon>Filobasidiaceae</taxon>
        <taxon>Naganishia</taxon>
    </lineage>
</organism>
<dbReference type="Proteomes" id="UP001234202">
    <property type="component" value="Unassembled WGS sequence"/>
</dbReference>
<evidence type="ECO:0000313" key="2">
    <source>
        <dbReference type="Proteomes" id="UP001234202"/>
    </source>
</evidence>
<sequence length="333" mass="37101">MIAVTIVFTIGYSWVDTHLLVLANQGRGVDVAWRRALLVLIGFTAGFIISLFPKPQSAKVTVRKSLATALDSIAELYTEEVKGFLLEARLYESPNQQPLDVEERATRYRTRFLGLIAKLQAVPPQIANAKFEPALRGPWPKEKYEALMARIQELLGAMALLSNSWTRMKGGWAKALVDDTAFFEPNFIADTLSLLSLITHSLRDGREMPASLPLVERLATHSLHKHHHGVDGALKSDHQLSVNSAGTHIVGDTLIAIPQNAGSSRHGHLNWRTLQDEQLAIYATASIALRHIAFKIDQIHNIVRSLVGEQRFDALEDLSRERATRDAQWLDKA</sequence>
<proteinExistence type="predicted"/>
<gene>
    <name evidence="1" type="ORF">QFC24_004202</name>
</gene>
<accession>A0ACC2XHM4</accession>
<dbReference type="EMBL" id="JASBWV010000014">
    <property type="protein sequence ID" value="KAJ9122772.1"/>
    <property type="molecule type" value="Genomic_DNA"/>
</dbReference>
<reference evidence="1" key="1">
    <citation type="submission" date="2023-04" db="EMBL/GenBank/DDBJ databases">
        <title>Draft Genome sequencing of Naganishia species isolated from polar environments using Oxford Nanopore Technology.</title>
        <authorList>
            <person name="Leo P."/>
            <person name="Venkateswaran K."/>
        </authorList>
    </citation>
    <scope>NUCLEOTIDE SEQUENCE</scope>
    <source>
        <strain evidence="1">DBVPG 5303</strain>
    </source>
</reference>
<evidence type="ECO:0000313" key="1">
    <source>
        <dbReference type="EMBL" id="KAJ9122772.1"/>
    </source>
</evidence>